<evidence type="ECO:0000256" key="3">
    <source>
        <dbReference type="ARBA" id="ARBA00022912"/>
    </source>
</evidence>
<protein>
    <submittedName>
        <fullName evidence="6">Low molecular weight phosphatase family protein</fullName>
    </submittedName>
</protein>
<gene>
    <name evidence="6" type="ORF">GB883_09240</name>
</gene>
<organism evidence="6 7">
    <name type="scientific">Georgenia thermotolerans</name>
    <dbReference type="NCBI Taxonomy" id="527326"/>
    <lineage>
        <taxon>Bacteria</taxon>
        <taxon>Bacillati</taxon>
        <taxon>Actinomycetota</taxon>
        <taxon>Actinomycetes</taxon>
        <taxon>Micrococcales</taxon>
        <taxon>Bogoriellaceae</taxon>
        <taxon>Georgenia</taxon>
    </lineage>
</organism>
<sequence>MAHPRGFTILAVCTGNVCRSPAVERLLRPVLGNSEGVTVHSAGLGALVDAPIDEPMADLLRAQGADVGGFAARQITEPMVREADLILPLTREHRASVVALHPAAVRRTFTLRELARLADQVDRDELAAASWPGTSPADRLAALVPLAAARRAHVPAELDDVVDPFRRTPQVYKESLAQIVPAVQTIAQIALNL</sequence>
<dbReference type="EMBL" id="WHJE01000034">
    <property type="protein sequence ID" value="KAE8764393.1"/>
    <property type="molecule type" value="Genomic_DNA"/>
</dbReference>
<comment type="caution">
    <text evidence="6">The sequence shown here is derived from an EMBL/GenBank/DDBJ whole genome shotgun (WGS) entry which is preliminary data.</text>
</comment>
<dbReference type="PANTHER" id="PTHR11717:SF31">
    <property type="entry name" value="LOW MOLECULAR WEIGHT PROTEIN-TYROSINE-PHOSPHATASE ETP-RELATED"/>
    <property type="match status" value="1"/>
</dbReference>
<evidence type="ECO:0000256" key="4">
    <source>
        <dbReference type="PIRSR" id="PIRSR617867-1"/>
    </source>
</evidence>
<dbReference type="Gene3D" id="3.40.50.2300">
    <property type="match status" value="1"/>
</dbReference>
<dbReference type="AlphaFoldDB" id="A0A7J5UR81"/>
<comment type="similarity">
    <text evidence="1">Belongs to the low molecular weight phosphotyrosine protein phosphatase family.</text>
</comment>
<reference evidence="6 7" key="1">
    <citation type="submission" date="2019-10" db="EMBL/GenBank/DDBJ databases">
        <title>Georgenia wutianyii sp. nov. and Georgenia yuyongxinii sp. nov. isolated from plateau pika (Ochotona curzoniae) in the Qinghai-Tibet plateau of China.</title>
        <authorList>
            <person name="Tian Z."/>
        </authorList>
    </citation>
    <scope>NUCLEOTIDE SEQUENCE [LARGE SCALE GENOMIC DNA]</scope>
    <source>
        <strain evidence="6 7">DSM 21501</strain>
    </source>
</reference>
<keyword evidence="3" id="KW-0904">Protein phosphatase</keyword>
<evidence type="ECO:0000259" key="5">
    <source>
        <dbReference type="SMART" id="SM00226"/>
    </source>
</evidence>
<dbReference type="Proteomes" id="UP000451860">
    <property type="component" value="Unassembled WGS sequence"/>
</dbReference>
<dbReference type="InterPro" id="IPR017867">
    <property type="entry name" value="Tyr_phospatase_low_mol_wt"/>
</dbReference>
<dbReference type="PANTHER" id="PTHR11717">
    <property type="entry name" value="LOW MOLECULAR WEIGHT PROTEIN TYROSINE PHOSPHATASE"/>
    <property type="match status" value="1"/>
</dbReference>
<evidence type="ECO:0000313" key="7">
    <source>
        <dbReference type="Proteomes" id="UP000451860"/>
    </source>
</evidence>
<dbReference type="InterPro" id="IPR036196">
    <property type="entry name" value="Ptyr_pPase_sf"/>
</dbReference>
<feature type="domain" description="Phosphotyrosine protein phosphatase I" evidence="5">
    <location>
        <begin position="7"/>
        <end position="120"/>
    </location>
</feature>
<dbReference type="InterPro" id="IPR023485">
    <property type="entry name" value="Ptyr_pPase"/>
</dbReference>
<name>A0A7J5UR81_9MICO</name>
<dbReference type="InterPro" id="IPR050438">
    <property type="entry name" value="LMW_PTPase"/>
</dbReference>
<evidence type="ECO:0000256" key="1">
    <source>
        <dbReference type="ARBA" id="ARBA00011063"/>
    </source>
</evidence>
<keyword evidence="2" id="KW-0378">Hydrolase</keyword>
<dbReference type="Pfam" id="PF01451">
    <property type="entry name" value="LMWPc"/>
    <property type="match status" value="1"/>
</dbReference>
<proteinExistence type="inferred from homology"/>
<evidence type="ECO:0000313" key="6">
    <source>
        <dbReference type="EMBL" id="KAE8764393.1"/>
    </source>
</evidence>
<dbReference type="RefSeq" id="WP_152202815.1">
    <property type="nucleotide sequence ID" value="NZ_VUKF01000018.1"/>
</dbReference>
<feature type="active site" description="Nucleophile" evidence="4">
    <location>
        <position position="13"/>
    </location>
</feature>
<feature type="active site" evidence="4">
    <location>
        <position position="19"/>
    </location>
</feature>
<dbReference type="PRINTS" id="PR00719">
    <property type="entry name" value="LMWPTPASE"/>
</dbReference>
<dbReference type="OrthoDB" id="9784339at2"/>
<accession>A0A7J5UR81</accession>
<dbReference type="SUPFAM" id="SSF52788">
    <property type="entry name" value="Phosphotyrosine protein phosphatases I"/>
    <property type="match status" value="1"/>
</dbReference>
<dbReference type="GO" id="GO:0004725">
    <property type="term" value="F:protein tyrosine phosphatase activity"/>
    <property type="evidence" value="ECO:0007669"/>
    <property type="project" value="InterPro"/>
</dbReference>
<keyword evidence="7" id="KW-1185">Reference proteome</keyword>
<dbReference type="SMART" id="SM00226">
    <property type="entry name" value="LMWPc"/>
    <property type="match status" value="1"/>
</dbReference>
<evidence type="ECO:0000256" key="2">
    <source>
        <dbReference type="ARBA" id="ARBA00022801"/>
    </source>
</evidence>